<dbReference type="InterPro" id="IPR051450">
    <property type="entry name" value="Gfo/Idh/MocA_Oxidoreductases"/>
</dbReference>
<feature type="domain" description="Gfo/Idh/MocA-like oxidoreductase N-terminal" evidence="1">
    <location>
        <begin position="1"/>
        <end position="114"/>
    </location>
</feature>
<dbReference type="InterPro" id="IPR055170">
    <property type="entry name" value="GFO_IDH_MocA-like_dom"/>
</dbReference>
<dbReference type="Gene3D" id="3.30.360.10">
    <property type="entry name" value="Dihydrodipicolinate Reductase, domain 2"/>
    <property type="match status" value="1"/>
</dbReference>
<dbReference type="AlphaFoldDB" id="A0A1F7JIW8"/>
<evidence type="ECO:0000313" key="3">
    <source>
        <dbReference type="EMBL" id="OGK55558.1"/>
    </source>
</evidence>
<protein>
    <recommendedName>
        <fullName evidence="5">Oxidoreductase</fullName>
    </recommendedName>
</protein>
<dbReference type="Proteomes" id="UP000177418">
    <property type="component" value="Unassembled WGS sequence"/>
</dbReference>
<evidence type="ECO:0000259" key="1">
    <source>
        <dbReference type="Pfam" id="PF01408"/>
    </source>
</evidence>
<dbReference type="SUPFAM" id="SSF55347">
    <property type="entry name" value="Glyceraldehyde-3-phosphate dehydrogenase-like, C-terminal domain"/>
    <property type="match status" value="1"/>
</dbReference>
<evidence type="ECO:0008006" key="5">
    <source>
        <dbReference type="Google" id="ProtNLM"/>
    </source>
</evidence>
<dbReference type="EMBL" id="MGAV01000002">
    <property type="protein sequence ID" value="OGK55558.1"/>
    <property type="molecule type" value="Genomic_DNA"/>
</dbReference>
<accession>A0A1F7JIW8</accession>
<dbReference type="Gene3D" id="3.40.50.720">
    <property type="entry name" value="NAD(P)-binding Rossmann-like Domain"/>
    <property type="match status" value="1"/>
</dbReference>
<dbReference type="InterPro" id="IPR036291">
    <property type="entry name" value="NAD(P)-bd_dom_sf"/>
</dbReference>
<evidence type="ECO:0000259" key="2">
    <source>
        <dbReference type="Pfam" id="PF22725"/>
    </source>
</evidence>
<comment type="caution">
    <text evidence="3">The sequence shown here is derived from an EMBL/GenBank/DDBJ whole genome shotgun (WGS) entry which is preliminary data.</text>
</comment>
<evidence type="ECO:0000313" key="4">
    <source>
        <dbReference type="Proteomes" id="UP000177418"/>
    </source>
</evidence>
<name>A0A1F7JIW8_9BACT</name>
<dbReference type="InterPro" id="IPR000683">
    <property type="entry name" value="Gfo/Idh/MocA-like_OxRdtase_N"/>
</dbReference>
<reference evidence="3 4" key="1">
    <citation type="journal article" date="2016" name="Nat. Commun.">
        <title>Thousands of microbial genomes shed light on interconnected biogeochemical processes in an aquifer system.</title>
        <authorList>
            <person name="Anantharaman K."/>
            <person name="Brown C.T."/>
            <person name="Hug L.A."/>
            <person name="Sharon I."/>
            <person name="Castelle C.J."/>
            <person name="Probst A.J."/>
            <person name="Thomas B.C."/>
            <person name="Singh A."/>
            <person name="Wilkins M.J."/>
            <person name="Karaoz U."/>
            <person name="Brodie E.L."/>
            <person name="Williams K.H."/>
            <person name="Hubbard S.S."/>
            <person name="Banfield J.F."/>
        </authorList>
    </citation>
    <scope>NUCLEOTIDE SEQUENCE [LARGE SCALE GENOMIC DNA]</scope>
</reference>
<sequence>MKFVFCGLGSIGQRHLINLLSLGEKDIIAYRTRNLPMKSFPTILVFTDLEKALKQKPDVAIIANPSSLHIPLAMKLAKYGCHLFIEKPLSTNKTGVAELTHVIAKKKLKVFMGFMMRYHPAVIQIKKWLESENIGKIICCQFTCGNYLPLWHPNEDYSKTYAARKELGGGPINTLCHEFDLMVYFFGMPSQVFCIESRNSNLKINTEHSAEILFKYKTGMMSEIHLDYIQNPPQRNWSIIGNKGKIEFDYYQNVLILYLTKSNGKDYNKREINYSQTFSRNDMFIAELKDFRHTLLLNKKPNITLNDGINNLKIILAAHKSHELKRMVNIKDIAF</sequence>
<feature type="domain" description="GFO/IDH/MocA-like oxidoreductase" evidence="2">
    <location>
        <begin position="123"/>
        <end position="247"/>
    </location>
</feature>
<gene>
    <name evidence="3" type="ORF">A3H78_05340</name>
</gene>
<dbReference type="Pfam" id="PF22725">
    <property type="entry name" value="GFO_IDH_MocA_C3"/>
    <property type="match status" value="1"/>
</dbReference>
<dbReference type="Pfam" id="PF01408">
    <property type="entry name" value="GFO_IDH_MocA"/>
    <property type="match status" value="1"/>
</dbReference>
<organism evidence="3 4">
    <name type="scientific">Candidatus Roizmanbacteria bacterium RIFCSPLOWO2_02_FULL_36_11</name>
    <dbReference type="NCBI Taxonomy" id="1802071"/>
    <lineage>
        <taxon>Bacteria</taxon>
        <taxon>Candidatus Roizmaniibacteriota</taxon>
    </lineage>
</organism>
<dbReference type="PANTHER" id="PTHR43377:SF1">
    <property type="entry name" value="BILIVERDIN REDUCTASE A"/>
    <property type="match status" value="1"/>
</dbReference>
<dbReference type="GO" id="GO:0000166">
    <property type="term" value="F:nucleotide binding"/>
    <property type="evidence" value="ECO:0007669"/>
    <property type="project" value="InterPro"/>
</dbReference>
<dbReference type="SUPFAM" id="SSF51735">
    <property type="entry name" value="NAD(P)-binding Rossmann-fold domains"/>
    <property type="match status" value="1"/>
</dbReference>
<proteinExistence type="predicted"/>
<dbReference type="PANTHER" id="PTHR43377">
    <property type="entry name" value="BILIVERDIN REDUCTASE A"/>
    <property type="match status" value="1"/>
</dbReference>